<evidence type="ECO:0000313" key="2">
    <source>
        <dbReference type="EMBL" id="NMP03416.1"/>
    </source>
</evidence>
<evidence type="ECO:0000313" key="3">
    <source>
        <dbReference type="Proteomes" id="UP000549590"/>
    </source>
</evidence>
<name>A0AAP6Y3R9_9GAMM</name>
<dbReference type="Pfam" id="PF05721">
    <property type="entry name" value="PhyH"/>
    <property type="match status" value="1"/>
</dbReference>
<accession>A0AAP6Y3R9</accession>
<protein>
    <submittedName>
        <fullName evidence="2">Phytanoyl-CoA dioxygenase family protein</fullName>
    </submittedName>
</protein>
<comment type="caution">
    <text evidence="2">The sequence shown here is derived from an EMBL/GenBank/DDBJ whole genome shotgun (WGS) entry which is preliminary data.</text>
</comment>
<dbReference type="GO" id="GO:0016706">
    <property type="term" value="F:2-oxoglutarate-dependent dioxygenase activity"/>
    <property type="evidence" value="ECO:0007669"/>
    <property type="project" value="UniProtKB-ARBA"/>
</dbReference>
<dbReference type="Proteomes" id="UP000549590">
    <property type="component" value="Unassembled WGS sequence"/>
</dbReference>
<dbReference type="GO" id="GO:0005506">
    <property type="term" value="F:iron ion binding"/>
    <property type="evidence" value="ECO:0007669"/>
    <property type="project" value="UniProtKB-ARBA"/>
</dbReference>
<keyword evidence="2" id="KW-0560">Oxidoreductase</keyword>
<dbReference type="RefSeq" id="WP_169044499.1">
    <property type="nucleotide sequence ID" value="NZ_JABBYB010000006.1"/>
</dbReference>
<comment type="cofactor">
    <cofactor evidence="1">
        <name>Fe(2+)</name>
        <dbReference type="ChEBI" id="CHEBI:29033"/>
    </cofactor>
</comment>
<sequence length="291" mass="33691">MKNNNLISEFDFNDIDSPEFINTYRQDGIVIVKNAIPRKLITKAEISLSNFFSSVLTKSNVTTCESDTLDELHQMAQQVIGEENARYLLTIGKDLPVFKQIIYSESVIRVIEQLLATQNIQSADDSNVLRIDRPQNDLTNLPWHQDYPYNMLSSNAVTIWAPLLPVHENMGRMKVISPKKEIMAIEYSNKIKSEFHNSRYIKLRNLDTFKNEFEKKSIEVQEVLPGDIVLFDALLLHRSGENTSNKSRWVATARYGSLDDDAVAQRNYFVARAKYPHIFKNYHPEKWFEID</sequence>
<proteinExistence type="predicted"/>
<evidence type="ECO:0000256" key="1">
    <source>
        <dbReference type="ARBA" id="ARBA00001954"/>
    </source>
</evidence>
<dbReference type="AlphaFoldDB" id="A0AAP6Y3R9"/>
<dbReference type="InterPro" id="IPR008775">
    <property type="entry name" value="Phytyl_CoA_dOase-like"/>
</dbReference>
<keyword evidence="2" id="KW-0223">Dioxygenase</keyword>
<reference evidence="2 3" key="1">
    <citation type="submission" date="2020-04" db="EMBL/GenBank/DDBJ databases">
        <title>Genome sequencing and assembly of Pseudoalteromonas arctica.</title>
        <authorList>
            <person name="Cook G.M."/>
        </authorList>
    </citation>
    <scope>NUCLEOTIDE SEQUENCE [LARGE SCALE GENOMIC DNA]</scope>
    <source>
        <strain evidence="2 3">NEC-BIFX-2020_001</strain>
    </source>
</reference>
<dbReference type="PANTHER" id="PTHR20883:SF48">
    <property type="entry name" value="ECTOINE DIOXYGENASE"/>
    <property type="match status" value="1"/>
</dbReference>
<dbReference type="PANTHER" id="PTHR20883">
    <property type="entry name" value="PHYTANOYL-COA DIOXYGENASE DOMAIN CONTAINING 1"/>
    <property type="match status" value="1"/>
</dbReference>
<dbReference type="EMBL" id="JABBYB010000006">
    <property type="protein sequence ID" value="NMP03416.1"/>
    <property type="molecule type" value="Genomic_DNA"/>
</dbReference>
<dbReference type="Gene3D" id="2.60.120.620">
    <property type="entry name" value="q2cbj1_9rhob like domain"/>
    <property type="match status" value="1"/>
</dbReference>
<organism evidence="2 3">
    <name type="scientific">Pseudoalteromonas arctica</name>
    <dbReference type="NCBI Taxonomy" id="394751"/>
    <lineage>
        <taxon>Bacteria</taxon>
        <taxon>Pseudomonadati</taxon>
        <taxon>Pseudomonadota</taxon>
        <taxon>Gammaproteobacteria</taxon>
        <taxon>Alteromonadales</taxon>
        <taxon>Pseudoalteromonadaceae</taxon>
        <taxon>Pseudoalteromonas</taxon>
    </lineage>
</organism>
<gene>
    <name evidence="2" type="ORF">HHE94_11960</name>
</gene>
<dbReference type="SUPFAM" id="SSF51197">
    <property type="entry name" value="Clavaminate synthase-like"/>
    <property type="match status" value="1"/>
</dbReference>